<sequence length="750" mass="81999">MSTDTGGARALLRTLRNVMAGSGDGQQRLDRVVRLVASNMVAEVCSIYLKRDERTLELCATEGLKADAVHSSRLRVGQGLVGRIAERASPFATDDAQSAPGFRYLPETGEEIYRSFVGVPIQRLGEVMGVLVVQNAAPRRYSDEEVEALEVVAMVIAEMAEAGAFLGSDGIVAQAGRRTGPLLIEGASAADGLAEGVVHLHEPRLVVFNPVAEDVETERTRLAHAIDALRDDLDRLIEDDALGHQGEPKDILETYRMFANDKGWRRRLDQAIDSGLAAEVAVEKVQSAARSRMERVSEPYLRERLHDLDDLANRLLRYLIGPQAEDTVPAGAILVARNVGPAEVLDYSGRIRGLVLEEGALSSHAAIVARAINIPMIVQAERITRDANPGDRIVVDGDGGRVHLRPESSVLDAFREKLALSEQARAVYRGLTDKPACTQDGATVALKMNAGLLADLPSLEMSGAEGVGLFRTELQFMIRGTLPGRETQAKLYGRILDSARGKEVVFRTLDIGSDKILPYMRREKEPNPALGWRAIRFGLDRPRLFRMQIQSLIRGAAGRPLSIMFPMVAEAQEFFDARDLLLGEVARLAGLGHPRPERLRVGLMLEIPSVAFGPDRLFEEADFVSVGSNDLMQFFFAADRENERVRKRYDLLNLSFLRFLRQIVGRCEATGTALSFCGEGAGRPLEALTLAAIGFRELSMRPVSIGPVKRALRSVDLGEVLAALDEAEAAGLTSARSALSHWARSRDLPL</sequence>
<evidence type="ECO:0000256" key="8">
    <source>
        <dbReference type="ARBA" id="ARBA00022597"/>
    </source>
</evidence>
<comment type="similarity">
    <text evidence="4">Belongs to the PEP-utilizing enzyme family.</text>
</comment>
<dbReference type="InterPro" id="IPR000121">
    <property type="entry name" value="PEP_util_C"/>
</dbReference>
<dbReference type="SUPFAM" id="SSF55781">
    <property type="entry name" value="GAF domain-like"/>
    <property type="match status" value="1"/>
</dbReference>
<dbReference type="SMART" id="SM00065">
    <property type="entry name" value="GAF"/>
    <property type="match status" value="1"/>
</dbReference>
<reference evidence="16 17" key="1">
    <citation type="submission" date="2023-04" db="EMBL/GenBank/DDBJ databases">
        <title>Marinoamorphus aggregata gen. nov., sp. Nov., isolate from tissue of brittle star Ophioplocus japonicus.</title>
        <authorList>
            <person name="Kawano K."/>
            <person name="Sawayama S."/>
            <person name="Nakagawa S."/>
        </authorList>
    </citation>
    <scope>NUCLEOTIDE SEQUENCE [LARGE SCALE GENOMIC DNA]</scope>
    <source>
        <strain evidence="16 17">NKW23</strain>
    </source>
</reference>
<dbReference type="Pfam" id="PF02896">
    <property type="entry name" value="PEP-utilizers_C"/>
    <property type="match status" value="1"/>
</dbReference>
<evidence type="ECO:0000313" key="17">
    <source>
        <dbReference type="Proteomes" id="UP001239909"/>
    </source>
</evidence>
<keyword evidence="6" id="KW-0813">Transport</keyword>
<evidence type="ECO:0000313" key="16">
    <source>
        <dbReference type="EMBL" id="GMG80953.1"/>
    </source>
</evidence>
<dbReference type="Proteomes" id="UP001239909">
    <property type="component" value="Unassembled WGS sequence"/>
</dbReference>
<dbReference type="Gene3D" id="3.50.30.10">
    <property type="entry name" value="Phosphohistidine domain"/>
    <property type="match status" value="1"/>
</dbReference>
<proteinExistence type="inferred from homology"/>
<evidence type="ECO:0000256" key="2">
    <source>
        <dbReference type="ARBA" id="ARBA00001946"/>
    </source>
</evidence>
<dbReference type="InterPro" id="IPR029016">
    <property type="entry name" value="GAF-like_dom_sf"/>
</dbReference>
<evidence type="ECO:0000256" key="6">
    <source>
        <dbReference type="ARBA" id="ARBA00022448"/>
    </source>
</evidence>
<keyword evidence="10" id="KW-0598">Phosphotransferase system</keyword>
<evidence type="ECO:0000259" key="15">
    <source>
        <dbReference type="SMART" id="SM00065"/>
    </source>
</evidence>
<dbReference type="Gene3D" id="3.30.450.40">
    <property type="match status" value="1"/>
</dbReference>
<dbReference type="NCBIfam" id="TIGR01417">
    <property type="entry name" value="PTS_I_fam"/>
    <property type="match status" value="1"/>
</dbReference>
<evidence type="ECO:0000256" key="5">
    <source>
        <dbReference type="ARBA" id="ARBA00012232"/>
    </source>
</evidence>
<comment type="subcellular location">
    <subcellularLocation>
        <location evidence="3">Cytoplasm</location>
    </subcellularLocation>
</comment>
<dbReference type="SUPFAM" id="SSF47831">
    <property type="entry name" value="Enzyme I of the PEP:sugar phosphotransferase system HPr-binding (sub)domain"/>
    <property type="match status" value="1"/>
</dbReference>
<accession>A0ABQ6LIE6</accession>
<dbReference type="InterPro" id="IPR003018">
    <property type="entry name" value="GAF"/>
</dbReference>
<dbReference type="InterPro" id="IPR036637">
    <property type="entry name" value="Phosphohistidine_dom_sf"/>
</dbReference>
<dbReference type="Pfam" id="PF00391">
    <property type="entry name" value="PEP-utilizers"/>
    <property type="match status" value="1"/>
</dbReference>
<keyword evidence="11" id="KW-0479">Metal-binding</keyword>
<keyword evidence="9" id="KW-0808">Transferase</keyword>
<organism evidence="16 17">
    <name type="scientific">Paralimibaculum aggregatum</name>
    <dbReference type="NCBI Taxonomy" id="3036245"/>
    <lineage>
        <taxon>Bacteria</taxon>
        <taxon>Pseudomonadati</taxon>
        <taxon>Pseudomonadota</taxon>
        <taxon>Alphaproteobacteria</taxon>
        <taxon>Rhodobacterales</taxon>
        <taxon>Paracoccaceae</taxon>
        <taxon>Paralimibaculum</taxon>
    </lineage>
</organism>
<evidence type="ECO:0000256" key="3">
    <source>
        <dbReference type="ARBA" id="ARBA00004496"/>
    </source>
</evidence>
<dbReference type="PROSITE" id="PS00370">
    <property type="entry name" value="PEP_ENZYMES_PHOS_SITE"/>
    <property type="match status" value="1"/>
</dbReference>
<gene>
    <name evidence="16" type="primary">ptsP</name>
    <name evidence="16" type="ORF">LNKW23_01650</name>
</gene>
<dbReference type="InterPro" id="IPR008279">
    <property type="entry name" value="PEP-util_enz_mobile_dom"/>
</dbReference>
<evidence type="ECO:0000256" key="14">
    <source>
        <dbReference type="SAM" id="Coils"/>
    </source>
</evidence>
<dbReference type="InterPro" id="IPR050499">
    <property type="entry name" value="PEP-utilizing_PTS_enzyme"/>
</dbReference>
<dbReference type="EMBL" id="BSYI01000001">
    <property type="protein sequence ID" value="GMG80953.1"/>
    <property type="molecule type" value="Genomic_DNA"/>
</dbReference>
<evidence type="ECO:0000256" key="4">
    <source>
        <dbReference type="ARBA" id="ARBA00007837"/>
    </source>
</evidence>
<keyword evidence="7" id="KW-0963">Cytoplasm</keyword>
<dbReference type="InterPro" id="IPR008731">
    <property type="entry name" value="PTS_EIN"/>
</dbReference>
<dbReference type="PANTHER" id="PTHR46244">
    <property type="entry name" value="PHOSPHOENOLPYRUVATE-PROTEIN PHOSPHOTRANSFERASE"/>
    <property type="match status" value="1"/>
</dbReference>
<keyword evidence="14" id="KW-0175">Coiled coil</keyword>
<evidence type="ECO:0000256" key="12">
    <source>
        <dbReference type="ARBA" id="ARBA00022777"/>
    </source>
</evidence>
<dbReference type="InterPro" id="IPR018274">
    <property type="entry name" value="PEP_util_AS"/>
</dbReference>
<feature type="domain" description="GAF" evidence="15">
    <location>
        <begin position="24"/>
        <end position="170"/>
    </location>
</feature>
<dbReference type="Gene3D" id="1.10.274.10">
    <property type="entry name" value="PtsI, HPr-binding domain"/>
    <property type="match status" value="1"/>
</dbReference>
<comment type="catalytic activity">
    <reaction evidence="1">
        <text>L-histidyl-[protein] + phosphoenolpyruvate = N(pros)-phospho-L-histidyl-[protein] + pyruvate</text>
        <dbReference type="Rhea" id="RHEA:23880"/>
        <dbReference type="Rhea" id="RHEA-COMP:9745"/>
        <dbReference type="Rhea" id="RHEA-COMP:9746"/>
        <dbReference type="ChEBI" id="CHEBI:15361"/>
        <dbReference type="ChEBI" id="CHEBI:29979"/>
        <dbReference type="ChEBI" id="CHEBI:58702"/>
        <dbReference type="ChEBI" id="CHEBI:64837"/>
        <dbReference type="EC" id="2.7.3.9"/>
    </reaction>
</comment>
<keyword evidence="12" id="KW-0418">Kinase</keyword>
<evidence type="ECO:0000256" key="9">
    <source>
        <dbReference type="ARBA" id="ARBA00022679"/>
    </source>
</evidence>
<keyword evidence="8" id="KW-0762">Sugar transport</keyword>
<evidence type="ECO:0000256" key="7">
    <source>
        <dbReference type="ARBA" id="ARBA00022490"/>
    </source>
</evidence>
<evidence type="ECO:0000256" key="10">
    <source>
        <dbReference type="ARBA" id="ARBA00022683"/>
    </source>
</evidence>
<dbReference type="EC" id="2.7.3.9" evidence="5"/>
<dbReference type="RefSeq" id="WP_285669577.1">
    <property type="nucleotide sequence ID" value="NZ_BSYI01000001.1"/>
</dbReference>
<protein>
    <recommendedName>
        <fullName evidence="5">phosphoenolpyruvate--protein phosphotransferase</fullName>
        <ecNumber evidence="5">2.7.3.9</ecNumber>
    </recommendedName>
</protein>
<dbReference type="PANTHER" id="PTHR46244:SF6">
    <property type="entry name" value="PHOSPHOENOLPYRUVATE-PROTEIN PHOSPHOTRANSFERASE"/>
    <property type="match status" value="1"/>
</dbReference>
<evidence type="ECO:0000256" key="1">
    <source>
        <dbReference type="ARBA" id="ARBA00000683"/>
    </source>
</evidence>
<keyword evidence="17" id="KW-1185">Reference proteome</keyword>
<evidence type="ECO:0000256" key="11">
    <source>
        <dbReference type="ARBA" id="ARBA00022723"/>
    </source>
</evidence>
<dbReference type="Pfam" id="PF05524">
    <property type="entry name" value="PEP-utilisers_N"/>
    <property type="match status" value="1"/>
</dbReference>
<dbReference type="PRINTS" id="PR01736">
    <property type="entry name" value="PHPHTRNFRASE"/>
</dbReference>
<dbReference type="InterPro" id="IPR036618">
    <property type="entry name" value="PtsI_HPr-bd_sf"/>
</dbReference>
<evidence type="ECO:0000256" key="13">
    <source>
        <dbReference type="ARBA" id="ARBA00022842"/>
    </source>
</evidence>
<dbReference type="Pfam" id="PF01590">
    <property type="entry name" value="GAF"/>
    <property type="match status" value="1"/>
</dbReference>
<dbReference type="InterPro" id="IPR006318">
    <property type="entry name" value="PTS_EI-like"/>
</dbReference>
<name>A0ABQ6LIE6_9RHOB</name>
<comment type="caution">
    <text evidence="16">The sequence shown here is derived from an EMBL/GenBank/DDBJ whole genome shotgun (WGS) entry which is preliminary data.</text>
</comment>
<dbReference type="InterPro" id="IPR015813">
    <property type="entry name" value="Pyrv/PenolPyrv_kinase-like_dom"/>
</dbReference>
<feature type="coiled-coil region" evidence="14">
    <location>
        <begin position="212"/>
        <end position="239"/>
    </location>
</feature>
<dbReference type="Gene3D" id="3.20.20.60">
    <property type="entry name" value="Phosphoenolpyruvate-binding domains"/>
    <property type="match status" value="1"/>
</dbReference>
<comment type="cofactor">
    <cofactor evidence="2">
        <name>Mg(2+)</name>
        <dbReference type="ChEBI" id="CHEBI:18420"/>
    </cofactor>
</comment>
<keyword evidence="13" id="KW-0460">Magnesium</keyword>
<dbReference type="SUPFAM" id="SSF52009">
    <property type="entry name" value="Phosphohistidine domain"/>
    <property type="match status" value="1"/>
</dbReference>
<dbReference type="InterPro" id="IPR040442">
    <property type="entry name" value="Pyrv_kinase-like_dom_sf"/>
</dbReference>
<dbReference type="SUPFAM" id="SSF51621">
    <property type="entry name" value="Phosphoenolpyruvate/pyruvate domain"/>
    <property type="match status" value="1"/>
</dbReference>